<evidence type="ECO:0000313" key="14">
    <source>
        <dbReference type="EMBL" id="MDY5139773.1"/>
    </source>
</evidence>
<dbReference type="PANTHER" id="PTHR11088">
    <property type="entry name" value="TRNA DIMETHYLALLYLTRANSFERASE"/>
    <property type="match status" value="1"/>
</dbReference>
<dbReference type="AlphaFoldDB" id="A0AAW9H9X1"/>
<dbReference type="GO" id="GO:0005524">
    <property type="term" value="F:ATP binding"/>
    <property type="evidence" value="ECO:0007669"/>
    <property type="project" value="UniProtKB-UniRule"/>
</dbReference>
<keyword evidence="6 10" id="KW-0547">Nucleotide-binding</keyword>
<evidence type="ECO:0000256" key="7">
    <source>
        <dbReference type="ARBA" id="ARBA00022840"/>
    </source>
</evidence>
<dbReference type="GeneID" id="92813953"/>
<dbReference type="InterPro" id="IPR039657">
    <property type="entry name" value="Dimethylallyltransferase"/>
</dbReference>
<proteinExistence type="inferred from homology"/>
<dbReference type="InterPro" id="IPR027417">
    <property type="entry name" value="P-loop_NTPase"/>
</dbReference>
<comment type="caution">
    <text evidence="10">Lacks conserved residue(s) required for the propagation of feature annotation.</text>
</comment>
<comment type="function">
    <text evidence="2 10 12">Catalyzes the transfer of a dimethylallyl group onto the adenine at position 37 in tRNAs that read codons beginning with uridine, leading to the formation of N6-(dimethylallyl)adenosine (i(6)A).</text>
</comment>
<dbReference type="EC" id="2.5.1.75" evidence="10"/>
<feature type="site" description="Interaction with substrate tRNA" evidence="10">
    <location>
        <position position="123"/>
    </location>
</feature>
<feature type="binding site" evidence="10">
    <location>
        <begin position="9"/>
        <end position="14"/>
    </location>
    <ligand>
        <name>substrate</name>
    </ligand>
</feature>
<dbReference type="InterPro" id="IPR018022">
    <property type="entry name" value="IPT"/>
</dbReference>
<keyword evidence="7 10" id="KW-0067">ATP-binding</keyword>
<evidence type="ECO:0000256" key="9">
    <source>
        <dbReference type="ARBA" id="ARBA00049563"/>
    </source>
</evidence>
<comment type="cofactor">
    <cofactor evidence="1 10">
        <name>Mg(2+)</name>
        <dbReference type="ChEBI" id="CHEBI:18420"/>
    </cofactor>
</comment>
<dbReference type="NCBIfam" id="TIGR00174">
    <property type="entry name" value="miaA"/>
    <property type="match status" value="1"/>
</dbReference>
<evidence type="ECO:0000256" key="1">
    <source>
        <dbReference type="ARBA" id="ARBA00001946"/>
    </source>
</evidence>
<dbReference type="RefSeq" id="WP_087070959.1">
    <property type="nucleotide sequence ID" value="NZ_CAUPFC010000001.1"/>
</dbReference>
<protein>
    <recommendedName>
        <fullName evidence="10">tRNA dimethylallyltransferase</fullName>
        <ecNumber evidence="10">2.5.1.75</ecNumber>
    </recommendedName>
    <alternativeName>
        <fullName evidence="10">Dimethylallyl diphosphate:tRNA dimethylallyltransferase</fullName>
        <shortName evidence="10">DMAPP:tRNA dimethylallyltransferase</shortName>
        <shortName evidence="10">DMATase</shortName>
    </alternativeName>
    <alternativeName>
        <fullName evidence="10">Isopentenyl-diphosphate:tRNA isopentenyltransferase</fullName>
        <shortName evidence="10">IPP transferase</shortName>
        <shortName evidence="10">IPPT</shortName>
        <shortName evidence="10">IPTase</shortName>
    </alternativeName>
</protein>
<comment type="similarity">
    <text evidence="3 10 13">Belongs to the IPP transferase family.</text>
</comment>
<keyword evidence="8 10" id="KW-0460">Magnesium</keyword>
<comment type="catalytic activity">
    <reaction evidence="9 10 11">
        <text>adenosine(37) in tRNA + dimethylallyl diphosphate = N(6)-dimethylallyladenosine(37) in tRNA + diphosphate</text>
        <dbReference type="Rhea" id="RHEA:26482"/>
        <dbReference type="Rhea" id="RHEA-COMP:10162"/>
        <dbReference type="Rhea" id="RHEA-COMP:10375"/>
        <dbReference type="ChEBI" id="CHEBI:33019"/>
        <dbReference type="ChEBI" id="CHEBI:57623"/>
        <dbReference type="ChEBI" id="CHEBI:74411"/>
        <dbReference type="ChEBI" id="CHEBI:74415"/>
        <dbReference type="EC" id="2.5.1.75"/>
    </reaction>
</comment>
<dbReference type="Gene3D" id="1.10.20.140">
    <property type="match status" value="1"/>
</dbReference>
<evidence type="ECO:0000256" key="6">
    <source>
        <dbReference type="ARBA" id="ARBA00022741"/>
    </source>
</evidence>
<dbReference type="EMBL" id="JAWNFV010000001">
    <property type="protein sequence ID" value="MDY5139773.1"/>
    <property type="molecule type" value="Genomic_DNA"/>
</dbReference>
<evidence type="ECO:0000313" key="15">
    <source>
        <dbReference type="Proteomes" id="UP001288320"/>
    </source>
</evidence>
<evidence type="ECO:0000256" key="3">
    <source>
        <dbReference type="ARBA" id="ARBA00005842"/>
    </source>
</evidence>
<gene>
    <name evidence="10 14" type="primary">miaA</name>
    <name evidence="14" type="ORF">R6G74_00370</name>
</gene>
<dbReference type="HAMAP" id="MF_00185">
    <property type="entry name" value="IPP_trans"/>
    <property type="match status" value="1"/>
</dbReference>
<dbReference type="Pfam" id="PF01715">
    <property type="entry name" value="IPPT"/>
    <property type="match status" value="1"/>
</dbReference>
<keyword evidence="5 10" id="KW-0819">tRNA processing</keyword>
<sequence length="304" mass="33567">MIIAVVGPTASGKTSVSLELAELLGGSQKVEIISADAMQLYRGLDIGTAKLPVSQRRGIRHHQIDELDIAEEASVAAYQKHARQDLAAITTAGKIPLVVGGSGLYVSALLDELQFPGTDPGLRAAITEEARRDYPRLLRELEERDPQAYATIDTRNERRVIRALEVIRLTGKPYTPSFPRHTSHYQDVHIFAIRRELADLHAAINVRVDEMMREGLLEETAGLLRLGLREAPTASRATGYPQAMAILDGTLGLAEGTEEIRVATRKLARRQRSWFRADPRITWLEAGTDTPAQLAARILTKLTR</sequence>
<evidence type="ECO:0000256" key="10">
    <source>
        <dbReference type="HAMAP-Rule" id="MF_00185"/>
    </source>
</evidence>
<name>A0AAW9H9X1_9ACTO</name>
<comment type="caution">
    <text evidence="14">The sequence shown here is derived from an EMBL/GenBank/DDBJ whole genome shotgun (WGS) entry which is preliminary data.</text>
</comment>
<evidence type="ECO:0000256" key="8">
    <source>
        <dbReference type="ARBA" id="ARBA00022842"/>
    </source>
</evidence>
<evidence type="ECO:0000256" key="4">
    <source>
        <dbReference type="ARBA" id="ARBA00022679"/>
    </source>
</evidence>
<evidence type="ECO:0000256" key="11">
    <source>
        <dbReference type="RuleBase" id="RU003783"/>
    </source>
</evidence>
<feature type="site" description="Interaction with substrate tRNA" evidence="10">
    <location>
        <position position="102"/>
    </location>
</feature>
<reference evidence="14" key="1">
    <citation type="submission" date="2023-10" db="EMBL/GenBank/DDBJ databases">
        <title>Whole Genome based description of the genera Actinobaculum and Actinotignum reveals a complex phylogenetic relationship within the species included in the genus Actinotignum.</title>
        <authorList>
            <person name="Jensen C.S."/>
            <person name="Dargis R."/>
            <person name="Kemp M."/>
            <person name="Christensen J.J."/>
        </authorList>
    </citation>
    <scope>NUCLEOTIDE SEQUENCE</scope>
    <source>
        <strain evidence="14">SLA_B245</strain>
    </source>
</reference>
<accession>A0AAW9H9X1</accession>
<evidence type="ECO:0000256" key="13">
    <source>
        <dbReference type="RuleBase" id="RU003785"/>
    </source>
</evidence>
<dbReference type="GO" id="GO:0052381">
    <property type="term" value="F:tRNA dimethylallyltransferase activity"/>
    <property type="evidence" value="ECO:0007669"/>
    <property type="project" value="UniProtKB-UniRule"/>
</dbReference>
<organism evidence="14 15">
    <name type="scientific">Actinotignum timonense</name>
    <dbReference type="NCBI Taxonomy" id="1870995"/>
    <lineage>
        <taxon>Bacteria</taxon>
        <taxon>Bacillati</taxon>
        <taxon>Actinomycetota</taxon>
        <taxon>Actinomycetes</taxon>
        <taxon>Actinomycetales</taxon>
        <taxon>Actinomycetaceae</taxon>
        <taxon>Actinotignum</taxon>
    </lineage>
</organism>
<dbReference type="Proteomes" id="UP001288320">
    <property type="component" value="Unassembled WGS sequence"/>
</dbReference>
<dbReference type="PANTHER" id="PTHR11088:SF60">
    <property type="entry name" value="TRNA DIMETHYLALLYLTRANSFERASE"/>
    <property type="match status" value="1"/>
</dbReference>
<dbReference type="SUPFAM" id="SSF52540">
    <property type="entry name" value="P-loop containing nucleoside triphosphate hydrolases"/>
    <property type="match status" value="1"/>
</dbReference>
<keyword evidence="4 10" id="KW-0808">Transferase</keyword>
<comment type="subunit">
    <text evidence="10">Monomer.</text>
</comment>
<dbReference type="Gene3D" id="3.40.50.300">
    <property type="entry name" value="P-loop containing nucleotide triphosphate hydrolases"/>
    <property type="match status" value="1"/>
</dbReference>
<evidence type="ECO:0000256" key="12">
    <source>
        <dbReference type="RuleBase" id="RU003784"/>
    </source>
</evidence>
<feature type="binding site" evidence="10">
    <location>
        <begin position="7"/>
        <end position="14"/>
    </location>
    <ligand>
        <name>ATP</name>
        <dbReference type="ChEBI" id="CHEBI:30616"/>
    </ligand>
</feature>
<dbReference type="GO" id="GO:0006400">
    <property type="term" value="P:tRNA modification"/>
    <property type="evidence" value="ECO:0007669"/>
    <property type="project" value="TreeGrafter"/>
</dbReference>
<evidence type="ECO:0000256" key="2">
    <source>
        <dbReference type="ARBA" id="ARBA00003213"/>
    </source>
</evidence>
<evidence type="ECO:0000256" key="5">
    <source>
        <dbReference type="ARBA" id="ARBA00022694"/>
    </source>
</evidence>